<dbReference type="AlphaFoldDB" id="A0AAV8YT07"/>
<comment type="caution">
    <text evidence="1">The sequence shown here is derived from an EMBL/GenBank/DDBJ whole genome shotgun (WGS) entry which is preliminary data.</text>
</comment>
<accession>A0AAV8YT07</accession>
<evidence type="ECO:0000313" key="1">
    <source>
        <dbReference type="EMBL" id="KAJ8955135.1"/>
    </source>
</evidence>
<name>A0AAV8YT07_9CUCU</name>
<evidence type="ECO:0000313" key="2">
    <source>
        <dbReference type="Proteomes" id="UP001162162"/>
    </source>
</evidence>
<reference evidence="1" key="1">
    <citation type="journal article" date="2023" name="Insect Mol. Biol.">
        <title>Genome sequencing provides insights into the evolution of gene families encoding plant cell wall-degrading enzymes in longhorned beetles.</title>
        <authorList>
            <person name="Shin N.R."/>
            <person name="Okamura Y."/>
            <person name="Kirsch R."/>
            <person name="Pauchet Y."/>
        </authorList>
    </citation>
    <scope>NUCLEOTIDE SEQUENCE</scope>
    <source>
        <strain evidence="1">AMC_N1</strain>
    </source>
</reference>
<proteinExistence type="predicted"/>
<dbReference type="Proteomes" id="UP001162162">
    <property type="component" value="Unassembled WGS sequence"/>
</dbReference>
<protein>
    <submittedName>
        <fullName evidence="1">Uncharacterized protein</fullName>
    </submittedName>
</protein>
<gene>
    <name evidence="1" type="ORF">NQ318_009028</name>
</gene>
<keyword evidence="2" id="KW-1185">Reference proteome</keyword>
<sequence>MNHISVLEIYLDKVVYRKLLCTELSDVPLHAPALCRFLCETPCISILVSRSNNGIYTELSKILSNAKRAFVADRPLYRDLELFRKWQREIACDPGDWKRRFSHVVSM</sequence>
<dbReference type="EMBL" id="JAPWTK010000040">
    <property type="protein sequence ID" value="KAJ8955135.1"/>
    <property type="molecule type" value="Genomic_DNA"/>
</dbReference>
<organism evidence="1 2">
    <name type="scientific">Aromia moschata</name>
    <dbReference type="NCBI Taxonomy" id="1265417"/>
    <lineage>
        <taxon>Eukaryota</taxon>
        <taxon>Metazoa</taxon>
        <taxon>Ecdysozoa</taxon>
        <taxon>Arthropoda</taxon>
        <taxon>Hexapoda</taxon>
        <taxon>Insecta</taxon>
        <taxon>Pterygota</taxon>
        <taxon>Neoptera</taxon>
        <taxon>Endopterygota</taxon>
        <taxon>Coleoptera</taxon>
        <taxon>Polyphaga</taxon>
        <taxon>Cucujiformia</taxon>
        <taxon>Chrysomeloidea</taxon>
        <taxon>Cerambycidae</taxon>
        <taxon>Cerambycinae</taxon>
        <taxon>Callichromatini</taxon>
        <taxon>Aromia</taxon>
    </lineage>
</organism>